<dbReference type="AlphaFoldDB" id="A0A2M9ZXZ1"/>
<organism evidence="1 2">
    <name type="scientific">Leptospira neocaledonica</name>
    <dbReference type="NCBI Taxonomy" id="2023192"/>
    <lineage>
        <taxon>Bacteria</taxon>
        <taxon>Pseudomonadati</taxon>
        <taxon>Spirochaetota</taxon>
        <taxon>Spirochaetia</taxon>
        <taxon>Leptospirales</taxon>
        <taxon>Leptospiraceae</taxon>
        <taxon>Leptospira</taxon>
    </lineage>
</organism>
<evidence type="ECO:0000313" key="2">
    <source>
        <dbReference type="Proteomes" id="UP000231843"/>
    </source>
</evidence>
<proteinExistence type="predicted"/>
<dbReference type="OrthoDB" id="326329at2"/>
<sequence length="192" mass="21922">MNHIYKFLFISVLLISSTSACKKQEQGGDPNYDKKIEEAREYLKAHIKDRYEISETSDTRDQAILNYLNSVSKGEPNKFLCSKEEYIDVFLPNTLEEGTLTTNMPLEQAWEITNLRRTVALEKLQNELKGAPKGKIQVQTLTWRDDVRILNSLKGHRVGTLIIKVGTKSISLEQIRLVIEHKGKFKLCVIGA</sequence>
<gene>
    <name evidence="1" type="ORF">CH365_12670</name>
</gene>
<protein>
    <submittedName>
        <fullName evidence="1">Uncharacterized protein</fullName>
    </submittedName>
</protein>
<dbReference type="RefSeq" id="WP_100768926.1">
    <property type="nucleotide sequence ID" value="NZ_NPEA01000006.1"/>
</dbReference>
<dbReference type="PROSITE" id="PS51257">
    <property type="entry name" value="PROKAR_LIPOPROTEIN"/>
    <property type="match status" value="1"/>
</dbReference>
<accession>A0A2M9ZXZ1</accession>
<keyword evidence="2" id="KW-1185">Reference proteome</keyword>
<dbReference type="EMBL" id="NPEA01000006">
    <property type="protein sequence ID" value="PJZ76861.1"/>
    <property type="molecule type" value="Genomic_DNA"/>
</dbReference>
<reference evidence="1 2" key="1">
    <citation type="submission" date="2017-07" db="EMBL/GenBank/DDBJ databases">
        <title>Leptospira spp. isolated from tropical soils.</title>
        <authorList>
            <person name="Thibeaux R."/>
            <person name="Iraola G."/>
            <person name="Ferres I."/>
            <person name="Bierque E."/>
            <person name="Girault D."/>
            <person name="Soupe-Gilbert M.-E."/>
            <person name="Picardeau M."/>
            <person name="Goarant C."/>
        </authorList>
    </citation>
    <scope>NUCLEOTIDE SEQUENCE [LARGE SCALE GENOMIC DNA]</scope>
    <source>
        <strain evidence="1 2">ES4-C-A1</strain>
    </source>
</reference>
<name>A0A2M9ZXZ1_9LEPT</name>
<evidence type="ECO:0000313" key="1">
    <source>
        <dbReference type="EMBL" id="PJZ76861.1"/>
    </source>
</evidence>
<dbReference type="Proteomes" id="UP000231843">
    <property type="component" value="Unassembled WGS sequence"/>
</dbReference>
<comment type="caution">
    <text evidence="1">The sequence shown here is derived from an EMBL/GenBank/DDBJ whole genome shotgun (WGS) entry which is preliminary data.</text>
</comment>